<organism evidence="2 3">
    <name type="scientific">Lates japonicus</name>
    <name type="common">Japanese lates</name>
    <dbReference type="NCBI Taxonomy" id="270547"/>
    <lineage>
        <taxon>Eukaryota</taxon>
        <taxon>Metazoa</taxon>
        <taxon>Chordata</taxon>
        <taxon>Craniata</taxon>
        <taxon>Vertebrata</taxon>
        <taxon>Euteleostomi</taxon>
        <taxon>Actinopterygii</taxon>
        <taxon>Neopterygii</taxon>
        <taxon>Teleostei</taxon>
        <taxon>Neoteleostei</taxon>
        <taxon>Acanthomorphata</taxon>
        <taxon>Carangaria</taxon>
        <taxon>Carangaria incertae sedis</taxon>
        <taxon>Centropomidae</taxon>
        <taxon>Lates</taxon>
    </lineage>
</organism>
<gene>
    <name evidence="2" type="ORF">AKAME5_002939800</name>
</gene>
<dbReference type="Proteomes" id="UP001279410">
    <property type="component" value="Unassembled WGS sequence"/>
</dbReference>
<proteinExistence type="predicted"/>
<feature type="signal peptide" evidence="1">
    <location>
        <begin position="1"/>
        <end position="18"/>
    </location>
</feature>
<dbReference type="AlphaFoldDB" id="A0AAD3RFZ3"/>
<evidence type="ECO:0000313" key="2">
    <source>
        <dbReference type="EMBL" id="GLD66600.1"/>
    </source>
</evidence>
<feature type="chain" id="PRO_5042262026" evidence="1">
    <location>
        <begin position="19"/>
        <end position="103"/>
    </location>
</feature>
<evidence type="ECO:0000313" key="3">
    <source>
        <dbReference type="Proteomes" id="UP001279410"/>
    </source>
</evidence>
<evidence type="ECO:0000256" key="1">
    <source>
        <dbReference type="SAM" id="SignalP"/>
    </source>
</evidence>
<name>A0AAD3RFZ3_LATJO</name>
<accession>A0AAD3RFZ3</accession>
<reference evidence="2" key="1">
    <citation type="submission" date="2022-08" db="EMBL/GenBank/DDBJ databases">
        <title>Genome sequencing of akame (Lates japonicus).</title>
        <authorList>
            <person name="Hashiguchi Y."/>
            <person name="Takahashi H."/>
        </authorList>
    </citation>
    <scope>NUCLEOTIDE SEQUENCE</scope>
    <source>
        <strain evidence="2">Kochi</strain>
    </source>
</reference>
<dbReference type="EMBL" id="BRZM01005907">
    <property type="protein sequence ID" value="GLD66600.1"/>
    <property type="molecule type" value="Genomic_DNA"/>
</dbReference>
<protein>
    <submittedName>
        <fullName evidence="2">Uncharacterized protein</fullName>
    </submittedName>
</protein>
<comment type="caution">
    <text evidence="2">The sequence shown here is derived from an EMBL/GenBank/DDBJ whole genome shotgun (WGS) entry which is preliminary data.</text>
</comment>
<keyword evidence="3" id="KW-1185">Reference proteome</keyword>
<sequence length="103" mass="11296">MIFVVFIFCFLHLPGNKGASDTKRVDQTPPYIIKRAGASDTKTARPDTSYIIKKIGASDTKRVDQTPPYIIKRAGLGDGSDVTQTPLLWKNEGQSATIDCSHN</sequence>
<keyword evidence="1" id="KW-0732">Signal</keyword>